<dbReference type="InterPro" id="IPR036305">
    <property type="entry name" value="RGS_sf"/>
</dbReference>
<dbReference type="PROSITE" id="PS50186">
    <property type="entry name" value="DEP"/>
    <property type="match status" value="1"/>
</dbReference>
<dbReference type="CDD" id="cd04450">
    <property type="entry name" value="DEP_RGS7-like"/>
    <property type="match status" value="1"/>
</dbReference>
<feature type="region of interest" description="Disordered" evidence="2">
    <location>
        <begin position="1"/>
        <end position="25"/>
    </location>
</feature>
<dbReference type="Gene3D" id="1.10.167.10">
    <property type="entry name" value="Regulator of G-protein Signalling 4, domain 2"/>
    <property type="match status" value="1"/>
</dbReference>
<dbReference type="EMBL" id="GG692398">
    <property type="protein sequence ID" value="EER32775.1"/>
    <property type="molecule type" value="Genomic_DNA"/>
</dbReference>
<accession>C5MAV8</accession>
<keyword evidence="6" id="KW-1185">Reference proteome</keyword>
<dbReference type="RefSeq" id="XP_002548903.1">
    <property type="nucleotide sequence ID" value="XM_002548857.1"/>
</dbReference>
<dbReference type="InterPro" id="IPR036388">
    <property type="entry name" value="WH-like_DNA-bd_sf"/>
</dbReference>
<dbReference type="Proteomes" id="UP000002037">
    <property type="component" value="Unassembled WGS sequence"/>
</dbReference>
<dbReference type="GO" id="GO:0009968">
    <property type="term" value="P:negative regulation of signal transduction"/>
    <property type="evidence" value="ECO:0007669"/>
    <property type="project" value="UniProtKB-KW"/>
</dbReference>
<dbReference type="VEuPathDB" id="FungiDB:CTRG_03200"/>
<name>C5MAV8_CANTT</name>
<evidence type="ECO:0000256" key="2">
    <source>
        <dbReference type="SAM" id="MobiDB-lite"/>
    </source>
</evidence>
<dbReference type="Gene3D" id="1.10.10.10">
    <property type="entry name" value="Winged helix-like DNA-binding domain superfamily/Winged helix DNA-binding domain"/>
    <property type="match status" value="1"/>
</dbReference>
<keyword evidence="1" id="KW-0734">Signal transduction inhibitor</keyword>
<dbReference type="InterPro" id="IPR058855">
    <property type="entry name" value="RGS1/SST2-like_Fungal-DR"/>
</dbReference>
<dbReference type="SMART" id="SM00049">
    <property type="entry name" value="DEP"/>
    <property type="match status" value="1"/>
</dbReference>
<dbReference type="PANTHER" id="PTHR10845:SF192">
    <property type="entry name" value="DOUBLE HIT, ISOFORM B"/>
    <property type="match status" value="1"/>
</dbReference>
<dbReference type="AlphaFoldDB" id="C5MAV8"/>
<dbReference type="HOGENOM" id="CLU_024143_0_0_1"/>
<organism evidence="5 6">
    <name type="scientific">Candida tropicalis (strain ATCC MYA-3404 / T1)</name>
    <name type="common">Yeast</name>
    <dbReference type="NCBI Taxonomy" id="294747"/>
    <lineage>
        <taxon>Eukaryota</taxon>
        <taxon>Fungi</taxon>
        <taxon>Dikarya</taxon>
        <taxon>Ascomycota</taxon>
        <taxon>Saccharomycotina</taxon>
        <taxon>Pichiomycetes</taxon>
        <taxon>Debaryomycetaceae</taxon>
        <taxon>Candida/Lodderomyces clade</taxon>
        <taxon>Candida</taxon>
    </lineage>
</organism>
<evidence type="ECO:0000259" key="3">
    <source>
        <dbReference type="PROSITE" id="PS50132"/>
    </source>
</evidence>
<dbReference type="SMART" id="SM00315">
    <property type="entry name" value="RGS"/>
    <property type="match status" value="1"/>
</dbReference>
<protein>
    <recommendedName>
        <fullName evidence="7">Protein SST2</fullName>
    </recommendedName>
</protein>
<dbReference type="KEGG" id="ctp:CTRG_03200"/>
<dbReference type="InterPro" id="IPR016137">
    <property type="entry name" value="RGS"/>
</dbReference>
<dbReference type="InterPro" id="IPR000591">
    <property type="entry name" value="DEP_dom"/>
</dbReference>
<dbReference type="SUPFAM" id="SSF48097">
    <property type="entry name" value="Regulator of G-protein signaling, RGS"/>
    <property type="match status" value="1"/>
</dbReference>
<dbReference type="eggNOG" id="KOG3589">
    <property type="taxonomic scope" value="Eukaryota"/>
</dbReference>
<gene>
    <name evidence="5" type="ORF">CTRG_03200</name>
</gene>
<evidence type="ECO:0008006" key="7">
    <source>
        <dbReference type="Google" id="ProtNLM"/>
    </source>
</evidence>
<reference evidence="5 6" key="1">
    <citation type="journal article" date="2009" name="Nature">
        <title>Evolution of pathogenicity and sexual reproduction in eight Candida genomes.</title>
        <authorList>
            <person name="Butler G."/>
            <person name="Rasmussen M.D."/>
            <person name="Lin M.F."/>
            <person name="Santos M.A."/>
            <person name="Sakthikumar S."/>
            <person name="Munro C.A."/>
            <person name="Rheinbay E."/>
            <person name="Grabherr M."/>
            <person name="Forche A."/>
            <person name="Reedy J.L."/>
            <person name="Agrafioti I."/>
            <person name="Arnaud M.B."/>
            <person name="Bates S."/>
            <person name="Brown A.J."/>
            <person name="Brunke S."/>
            <person name="Costanzo M.C."/>
            <person name="Fitzpatrick D.A."/>
            <person name="de Groot P.W."/>
            <person name="Harris D."/>
            <person name="Hoyer L.L."/>
            <person name="Hube B."/>
            <person name="Klis F.M."/>
            <person name="Kodira C."/>
            <person name="Lennard N."/>
            <person name="Logue M.E."/>
            <person name="Martin R."/>
            <person name="Neiman A.M."/>
            <person name="Nikolaou E."/>
            <person name="Quail M.A."/>
            <person name="Quinn J."/>
            <person name="Santos M.C."/>
            <person name="Schmitzberger F.F."/>
            <person name="Sherlock G."/>
            <person name="Shah P."/>
            <person name="Silverstein K.A."/>
            <person name="Skrzypek M.S."/>
            <person name="Soll D."/>
            <person name="Staggs R."/>
            <person name="Stansfield I."/>
            <person name="Stumpf M.P."/>
            <person name="Sudbery P.E."/>
            <person name="Srikantha T."/>
            <person name="Zeng Q."/>
            <person name="Berman J."/>
            <person name="Berriman M."/>
            <person name="Heitman J."/>
            <person name="Gow N.A."/>
            <person name="Lorenz M.C."/>
            <person name="Birren B.W."/>
            <person name="Kellis M."/>
            <person name="Cuomo C.A."/>
        </authorList>
    </citation>
    <scope>NUCLEOTIDE SEQUENCE [LARGE SCALE GENOMIC DNA]</scope>
    <source>
        <strain evidence="6">ATCC MYA-3404 / T1</strain>
    </source>
</reference>
<evidence type="ECO:0000313" key="6">
    <source>
        <dbReference type="Proteomes" id="UP000002037"/>
    </source>
</evidence>
<dbReference type="PANTHER" id="PTHR10845">
    <property type="entry name" value="REGULATOR OF G PROTEIN SIGNALING"/>
    <property type="match status" value="1"/>
</dbReference>
<dbReference type="Pfam" id="PF25889">
    <property type="entry name" value="WHD_Fungal_DR"/>
    <property type="match status" value="1"/>
</dbReference>
<evidence type="ECO:0000259" key="4">
    <source>
        <dbReference type="PROSITE" id="PS50186"/>
    </source>
</evidence>
<feature type="domain" description="RGS" evidence="3">
    <location>
        <begin position="478"/>
        <end position="673"/>
    </location>
</feature>
<feature type="domain" description="DEP" evidence="4">
    <location>
        <begin position="357"/>
        <end position="438"/>
    </location>
</feature>
<dbReference type="PROSITE" id="PS50132">
    <property type="entry name" value="RGS"/>
    <property type="match status" value="1"/>
</dbReference>
<dbReference type="GO" id="GO:0035556">
    <property type="term" value="P:intracellular signal transduction"/>
    <property type="evidence" value="ECO:0007669"/>
    <property type="project" value="InterPro"/>
</dbReference>
<dbReference type="STRING" id="294747.C5MAV8"/>
<dbReference type="SUPFAM" id="SSF46785">
    <property type="entry name" value="Winged helix' DNA-binding domain"/>
    <property type="match status" value="1"/>
</dbReference>
<sequence length="692" mass="78437">MSTSSITTTAAETETDTRKSLEEGGFSVDEQIDYVATTALTTRSSDSSSQSSSEKLEPLSTSSFVLHEATHHKFNRTKSGRVFEKDLKDIFSLLIISLNLKRNVTNVVSLLSPLSKFNGILTKKYPYTFSIDSAIESMKDLKLTIELSSTITRISYSFKPEMSKSLISQFYKAKFLHSPADRTRSNPKANVSLQPTPKGLAIVQDFCERLGMATDDYPEILTAIDFNTMSLFKFERDLSTDKILYSEYFLHLLFNLLMGPKPNIWTASNKPDPLPETSLISKDKYGSFNKNLSKQLGDKQKWAQGGFSFANYQSEASKKQNEIDEKSSDNEPVVISSFYHRYFTNPESEAHIQYYVSSVGVRLLREKEFTDKSGKTITADYCISGKAICQWILDCTDILNPKHAYEIAALLLKSGLIVEVLASGDNVFAREKHYKLTRLGLSISQWEKYNSGNKHRNLPDRLVHARNKATNLDNAKLTLEDVLNDPGMRFQFRKHLNKEYCIENLEAYNHLMQFEKKYCLWKKLNLLVENSSVEKVAIRNSSVENHMRNLVASCISIAYQIFNTYLSDESPLIVNIDFKLRSKITQVMIVHNPKGGAERDDESIKYLDTPTEDDNSPVITPIVNNQQDNVDLDMDTHSTAETNLKEIAALLSQVRLQVYRLMEVDSIPKFLGTLSNNQNLTATSNFTSLEEN</sequence>
<dbReference type="Pfam" id="PF00610">
    <property type="entry name" value="DEP"/>
    <property type="match status" value="1"/>
</dbReference>
<proteinExistence type="predicted"/>
<dbReference type="InterPro" id="IPR044926">
    <property type="entry name" value="RGS_subdomain_2"/>
</dbReference>
<evidence type="ECO:0000256" key="1">
    <source>
        <dbReference type="ARBA" id="ARBA00022700"/>
    </source>
</evidence>
<dbReference type="GeneID" id="8296488"/>
<evidence type="ECO:0000313" key="5">
    <source>
        <dbReference type="EMBL" id="EER32775.1"/>
    </source>
</evidence>
<dbReference type="OrthoDB" id="196547at2759"/>
<feature type="compositionally biased region" description="Low complexity" evidence="2">
    <location>
        <begin position="1"/>
        <end position="12"/>
    </location>
</feature>
<dbReference type="InterPro" id="IPR036390">
    <property type="entry name" value="WH_DNA-bd_sf"/>
</dbReference>